<organism evidence="3 4">
    <name type="scientific">Vanrija pseudolonga</name>
    <dbReference type="NCBI Taxonomy" id="143232"/>
    <lineage>
        <taxon>Eukaryota</taxon>
        <taxon>Fungi</taxon>
        <taxon>Dikarya</taxon>
        <taxon>Basidiomycota</taxon>
        <taxon>Agaricomycotina</taxon>
        <taxon>Tremellomycetes</taxon>
        <taxon>Trichosporonales</taxon>
        <taxon>Trichosporonaceae</taxon>
        <taxon>Vanrija</taxon>
    </lineage>
</organism>
<dbReference type="Gene3D" id="3.40.50.1240">
    <property type="entry name" value="Phosphoglycerate mutase-like"/>
    <property type="match status" value="1"/>
</dbReference>
<dbReference type="EMBL" id="CP086719">
    <property type="protein sequence ID" value="WOO84981.1"/>
    <property type="molecule type" value="Genomic_DNA"/>
</dbReference>
<feature type="binding site" evidence="2">
    <location>
        <position position="75"/>
    </location>
    <ligand>
        <name>substrate</name>
    </ligand>
</feature>
<dbReference type="CDD" id="cd07067">
    <property type="entry name" value="HP_PGM_like"/>
    <property type="match status" value="1"/>
</dbReference>
<dbReference type="SMART" id="SM00855">
    <property type="entry name" value="PGAM"/>
    <property type="match status" value="1"/>
</dbReference>
<evidence type="ECO:0000256" key="1">
    <source>
        <dbReference type="PIRSR" id="PIRSR613078-1"/>
    </source>
</evidence>
<proteinExistence type="predicted"/>
<dbReference type="PANTHER" id="PTHR48100:SF15">
    <property type="entry name" value="SEDOHEPTULOSE 1,7-BISPHOSPHATASE"/>
    <property type="match status" value="1"/>
</dbReference>
<dbReference type="GeneID" id="87811652"/>
<dbReference type="GO" id="GO:0050278">
    <property type="term" value="F:sedoheptulose-bisphosphatase activity"/>
    <property type="evidence" value="ECO:0007669"/>
    <property type="project" value="TreeGrafter"/>
</dbReference>
<reference evidence="3" key="1">
    <citation type="submission" date="2023-10" db="EMBL/GenBank/DDBJ databases">
        <authorList>
            <person name="Noh H."/>
        </authorList>
    </citation>
    <scope>NUCLEOTIDE SEQUENCE</scope>
    <source>
        <strain evidence="3">DUCC4014</strain>
    </source>
</reference>
<dbReference type="Proteomes" id="UP000827549">
    <property type="component" value="Chromosome 6"/>
</dbReference>
<gene>
    <name evidence="3" type="primary">SHB17</name>
    <name evidence="3" type="ORF">LOC62_06G008486</name>
</gene>
<evidence type="ECO:0000313" key="3">
    <source>
        <dbReference type="EMBL" id="WOO84981.1"/>
    </source>
</evidence>
<feature type="binding site" evidence="2">
    <location>
        <begin position="29"/>
        <end position="30"/>
    </location>
    <ligand>
        <name>substrate</name>
    </ligand>
</feature>
<evidence type="ECO:0000313" key="4">
    <source>
        <dbReference type="Proteomes" id="UP000827549"/>
    </source>
</evidence>
<feature type="binding site" evidence="2">
    <location>
        <begin position="102"/>
        <end position="105"/>
    </location>
    <ligand>
        <name>substrate</name>
    </ligand>
</feature>
<name>A0AAF0YI17_9TREE</name>
<dbReference type="AlphaFoldDB" id="A0AAF0YI17"/>
<dbReference type="SUPFAM" id="SSF53254">
    <property type="entry name" value="Phosphoglycerate mutase-like"/>
    <property type="match status" value="1"/>
</dbReference>
<dbReference type="GO" id="GO:0046390">
    <property type="term" value="P:ribose phosphate biosynthetic process"/>
    <property type="evidence" value="ECO:0007669"/>
    <property type="project" value="TreeGrafter"/>
</dbReference>
<feature type="active site" description="Tele-phosphohistidine intermediate" evidence="1">
    <location>
        <position position="17"/>
    </location>
</feature>
<dbReference type="PANTHER" id="PTHR48100">
    <property type="entry name" value="BROAD-SPECIFICITY PHOSPHATASE YOR283W-RELATED"/>
    <property type="match status" value="1"/>
</dbReference>
<dbReference type="InterPro" id="IPR029033">
    <property type="entry name" value="His_PPase_superfam"/>
</dbReference>
<accession>A0AAF0YI17</accession>
<dbReference type="RefSeq" id="XP_062631007.1">
    <property type="nucleotide sequence ID" value="XM_062775023.1"/>
</dbReference>
<dbReference type="InterPro" id="IPR013078">
    <property type="entry name" value="His_Pase_superF_clade-1"/>
</dbReference>
<keyword evidence="4" id="KW-1185">Reference proteome</keyword>
<evidence type="ECO:0000256" key="2">
    <source>
        <dbReference type="PIRSR" id="PIRSR613078-2"/>
    </source>
</evidence>
<protein>
    <submittedName>
        <fullName evidence="3">Sedoheptulose 1,7-bisphosphatase</fullName>
    </submittedName>
</protein>
<sequence length="239" mass="26970">MGGGEKKRMPRVYLIRHGETEWSINGRHTGVSDIPLTANGERVIQEAGPRIVGEGDDKLIHPKYLRHIFVSPRKRARRTFELMFGDNLPEACAVETVPEVAEWDYGKYEGWLTKDIRKDHPGWEIWKDGCLPGDTPGETPEQMTARVDGVIARIRKIHAEAKNTSPNPDSVENGDVIIFSHGHFTRAFIARWCNFPIAAGYHFSADPGGLAVLGYQHFNLNEPSLLGLNWYTEEQLKAR</sequence>
<feature type="active site" description="Proton donor/acceptor" evidence="1">
    <location>
        <position position="102"/>
    </location>
</feature>
<dbReference type="InterPro" id="IPR050275">
    <property type="entry name" value="PGM_Phosphatase"/>
</dbReference>
<dbReference type="Pfam" id="PF00300">
    <property type="entry name" value="His_Phos_1"/>
    <property type="match status" value="1"/>
</dbReference>